<dbReference type="SUPFAM" id="SSF48230">
    <property type="entry name" value="Chondroitin AC/alginate lyase"/>
    <property type="match status" value="1"/>
</dbReference>
<dbReference type="GO" id="GO:0005576">
    <property type="term" value="C:extracellular region"/>
    <property type="evidence" value="ECO:0007669"/>
    <property type="project" value="InterPro"/>
</dbReference>
<dbReference type="InterPro" id="IPR014718">
    <property type="entry name" value="GH-type_carb-bd"/>
</dbReference>
<dbReference type="GO" id="GO:0030246">
    <property type="term" value="F:carbohydrate binding"/>
    <property type="evidence" value="ECO:0007669"/>
    <property type="project" value="InterPro"/>
</dbReference>
<evidence type="ECO:0000259" key="6">
    <source>
        <dbReference type="Pfam" id="PF02884"/>
    </source>
</evidence>
<feature type="active site" evidence="4">
    <location>
        <position position="286"/>
    </location>
</feature>
<dbReference type="InterPro" id="IPR011013">
    <property type="entry name" value="Gal_mutarotase_sf_dom"/>
</dbReference>
<evidence type="ECO:0000259" key="7">
    <source>
        <dbReference type="Pfam" id="PF08124"/>
    </source>
</evidence>
<evidence type="ECO:0000313" key="9">
    <source>
        <dbReference type="Proteomes" id="UP000430345"/>
    </source>
</evidence>
<evidence type="ECO:0000256" key="4">
    <source>
        <dbReference type="PIRSR" id="PIRSR638970-1"/>
    </source>
</evidence>
<dbReference type="RefSeq" id="WP_152891629.1">
    <property type="nucleotide sequence ID" value="NZ_WHJC01000328.1"/>
</dbReference>
<dbReference type="Pfam" id="PF08124">
    <property type="entry name" value="Lyase_8_N"/>
    <property type="match status" value="1"/>
</dbReference>
<dbReference type="SUPFAM" id="SSF74650">
    <property type="entry name" value="Galactose mutarotase-like"/>
    <property type="match status" value="1"/>
</dbReference>
<dbReference type="AlphaFoldDB" id="A0A6I1MP32"/>
<evidence type="ECO:0000313" key="8">
    <source>
        <dbReference type="EMBL" id="MPQ44824.1"/>
    </source>
</evidence>
<feature type="domain" description="Polysaccharide lyase family 8 C-terminal" evidence="6">
    <location>
        <begin position="701"/>
        <end position="766"/>
    </location>
</feature>
<evidence type="ECO:0000259" key="5">
    <source>
        <dbReference type="Pfam" id="PF02278"/>
    </source>
</evidence>
<dbReference type="InterPro" id="IPR008929">
    <property type="entry name" value="Chondroitin_lyas"/>
</dbReference>
<sequence>MKGSRENLNKLIISTVTITLISTLAPVTNVWAKKLDRVDEFILEGNTKNTLNENKLIKELRLKWKDDLVGGKNVNISNSAIISKSENIEKQTDKALSTINMDKSKNYLWYELRDFKKDPSKITAMYGKVFSMSMAYNLSNNKYYKDAILKEKIKYALDWLYCNAYNENIKEYGNWWHWMIGTPANLNNIVILMYNDLPHDKIITYMNAIQKFSPSIEPGSKHHTGANLTDVCINKILQGVILKNKDMIEEGSKDVVSVFDYVTNGVGFYKDGSFVQHDVVAYTGSYGNVLINKVSSIMYLLEGTPWEVKTLNKNNVYKWIFESFDPIIYKGYTMDMVRGRSIARHNSSGYEQTVGIIQGMIKLSMIAPKEMSNKIKALVKEWGEEAKSVIDYGCKFDSINVINEYYKIMNDNSIKAKNQEANDFNLNMMDKTVHERNGYCFAISKGSNRISKYEFMNKENLKPWFQGDGMTYLYNDDLTQFSKDFWPTIDPYRLPGTTINKMPRKNKSGCGPAITFEMSLSPWSGGTNIGSYGISGMEIRNKNDDLKANKSWFMFDDEIVALGSGITSDDTNNIETIIENRKIVENGKCTFTVDGNVKVENLGDKDKVKNAKWAYLQGKTKNENIGYYFPNGENINLIKELRKGNWKEIDPPKGDKKAENSYLTMYINHGKVIKNDTYSYVLLPGKSEKEIKEYTKNPHIKILRNDEFAQGVLQTSLNIEGANFWTDGKNTSGSITSSGKASIMVKENTNGTLTISVSDATFEQHNLNIEINKPASSVIESDNNISNIDLSNNKIKFKVHTKNAKGKSFKLTVNK</sequence>
<gene>
    <name evidence="8" type="ORF">GBZ86_13875</name>
</gene>
<dbReference type="InterPro" id="IPR003159">
    <property type="entry name" value="Lyase_8_central_dom"/>
</dbReference>
<feature type="domain" description="Polysaccharide lyase family 8 central" evidence="5">
    <location>
        <begin position="428"/>
        <end position="686"/>
    </location>
</feature>
<accession>A0A6I1MP32</accession>
<keyword evidence="2" id="KW-0732">Signal</keyword>
<dbReference type="Proteomes" id="UP000430345">
    <property type="component" value="Unassembled WGS sequence"/>
</dbReference>
<dbReference type="Gene3D" id="2.70.98.10">
    <property type="match status" value="1"/>
</dbReference>
<dbReference type="GO" id="GO:0005975">
    <property type="term" value="P:carbohydrate metabolic process"/>
    <property type="evidence" value="ECO:0007669"/>
    <property type="project" value="InterPro"/>
</dbReference>
<dbReference type="InterPro" id="IPR012970">
    <property type="entry name" value="Lyase_8_alpha_N"/>
</dbReference>
<dbReference type="CDD" id="cd01083">
    <property type="entry name" value="GAG_Lyase"/>
    <property type="match status" value="1"/>
</dbReference>
<dbReference type="PANTHER" id="PTHR38481">
    <property type="entry name" value="HYALURONATE LYASE"/>
    <property type="match status" value="1"/>
</dbReference>
<dbReference type="OrthoDB" id="6636047at2"/>
<dbReference type="InterPro" id="IPR038970">
    <property type="entry name" value="Lyase_8"/>
</dbReference>
<comment type="caution">
    <text evidence="8">The sequence shown here is derived from an EMBL/GenBank/DDBJ whole genome shotgun (WGS) entry which is preliminary data.</text>
</comment>
<dbReference type="PANTHER" id="PTHR38481:SF1">
    <property type="entry name" value="HYALURONATE LYASE"/>
    <property type="match status" value="1"/>
</dbReference>
<dbReference type="Gene3D" id="2.60.220.10">
    <property type="entry name" value="Polysaccharide lyase family 8-like, C-terminal"/>
    <property type="match status" value="1"/>
</dbReference>
<reference evidence="8 9" key="1">
    <citation type="submission" date="2019-10" db="EMBL/GenBank/DDBJ databases">
        <title>The Genome Sequence of Clostridium tarantellae Isolated from Fish Brain.</title>
        <authorList>
            <person name="Bano L."/>
            <person name="Kiel M."/>
            <person name="Sales G."/>
            <person name="Doxey A.C."/>
            <person name="Mansfield M.J."/>
            <person name="Schiavone M."/>
            <person name="Rossetto O."/>
            <person name="Pirazzini M."/>
            <person name="Dobrindt U."/>
            <person name="Montecucco C."/>
        </authorList>
    </citation>
    <scope>NUCLEOTIDE SEQUENCE [LARGE SCALE GENOMIC DNA]</scope>
    <source>
        <strain evidence="8 9">DSM 3997</strain>
    </source>
</reference>
<dbReference type="EMBL" id="WHJC01000328">
    <property type="protein sequence ID" value="MPQ44824.1"/>
    <property type="molecule type" value="Genomic_DNA"/>
</dbReference>
<keyword evidence="3" id="KW-0456">Lyase</keyword>
<dbReference type="Gene3D" id="1.50.10.100">
    <property type="entry name" value="Chondroitin AC/alginate lyase"/>
    <property type="match status" value="1"/>
</dbReference>
<keyword evidence="9" id="KW-1185">Reference proteome</keyword>
<feature type="active site" evidence="4">
    <location>
        <position position="340"/>
    </location>
</feature>
<dbReference type="SUPFAM" id="SSF49863">
    <property type="entry name" value="Hyaluronate lyase-like, C-terminal domain"/>
    <property type="match status" value="1"/>
</dbReference>
<comment type="similarity">
    <text evidence="1">Belongs to the polysaccharide lyase 8 family.</text>
</comment>
<protein>
    <submittedName>
        <fullName evidence="8">Silent information regulator protein Sir2</fullName>
    </submittedName>
</protein>
<name>A0A6I1MP32_9CLOT</name>
<dbReference type="GO" id="GO:0016837">
    <property type="term" value="F:carbon-oxygen lyase activity, acting on polysaccharides"/>
    <property type="evidence" value="ECO:0007669"/>
    <property type="project" value="UniProtKB-ARBA"/>
</dbReference>
<dbReference type="InterPro" id="IPR004103">
    <property type="entry name" value="Lyase_8_C"/>
</dbReference>
<evidence type="ECO:0000256" key="3">
    <source>
        <dbReference type="ARBA" id="ARBA00023239"/>
    </source>
</evidence>
<feature type="domain" description="Polysaccharide lyase 8 N-terminal alpha-helical" evidence="7">
    <location>
        <begin position="64"/>
        <end position="380"/>
    </location>
</feature>
<evidence type="ECO:0000256" key="1">
    <source>
        <dbReference type="ARBA" id="ARBA00006699"/>
    </source>
</evidence>
<evidence type="ECO:0000256" key="2">
    <source>
        <dbReference type="ARBA" id="ARBA00022729"/>
    </source>
</evidence>
<dbReference type="Pfam" id="PF02884">
    <property type="entry name" value="Lyase_8_C"/>
    <property type="match status" value="1"/>
</dbReference>
<feature type="active site" evidence="4">
    <location>
        <position position="277"/>
    </location>
</feature>
<dbReference type="Pfam" id="PF02278">
    <property type="entry name" value="Lyase_8"/>
    <property type="match status" value="1"/>
</dbReference>
<organism evidence="8 9">
    <name type="scientific">Clostridium tarantellae</name>
    <dbReference type="NCBI Taxonomy" id="39493"/>
    <lineage>
        <taxon>Bacteria</taxon>
        <taxon>Bacillati</taxon>
        <taxon>Bacillota</taxon>
        <taxon>Clostridia</taxon>
        <taxon>Eubacteriales</taxon>
        <taxon>Clostridiaceae</taxon>
        <taxon>Clostridium</taxon>
    </lineage>
</organism>
<dbReference type="InterPro" id="IPR011071">
    <property type="entry name" value="Lyase_8-like_C"/>
</dbReference>
<proteinExistence type="inferred from homology"/>